<organism evidence="2 3">
    <name type="scientific">Jannaschia pohangensis</name>
    <dbReference type="NCBI Taxonomy" id="390807"/>
    <lineage>
        <taxon>Bacteria</taxon>
        <taxon>Pseudomonadati</taxon>
        <taxon>Pseudomonadota</taxon>
        <taxon>Alphaproteobacteria</taxon>
        <taxon>Rhodobacterales</taxon>
        <taxon>Roseobacteraceae</taxon>
        <taxon>Jannaschia</taxon>
    </lineage>
</organism>
<dbReference type="InterPro" id="IPR005302">
    <property type="entry name" value="MoCF_Sase_C"/>
</dbReference>
<feature type="domain" description="MOSC" evidence="1">
    <location>
        <begin position="28"/>
        <end position="183"/>
    </location>
</feature>
<gene>
    <name evidence="2" type="ORF">SAMN04488095_1680</name>
</gene>
<dbReference type="InterPro" id="IPR052716">
    <property type="entry name" value="MOSC_domain"/>
</dbReference>
<dbReference type="OrthoDB" id="9808413at2"/>
<dbReference type="PANTHER" id="PTHR36930">
    <property type="entry name" value="METAL-SULFUR CLUSTER BIOSYNTHESIS PROTEINS YUAD-RELATED"/>
    <property type="match status" value="1"/>
</dbReference>
<proteinExistence type="predicted"/>
<protein>
    <submittedName>
        <fullName evidence="2">MOSC domain-containing protein</fullName>
    </submittedName>
</protein>
<dbReference type="RefSeq" id="WP_092780468.1">
    <property type="nucleotide sequence ID" value="NZ_FORA01000002.1"/>
</dbReference>
<dbReference type="AlphaFoldDB" id="A0A1I3LYY3"/>
<dbReference type="EMBL" id="FORA01000002">
    <property type="protein sequence ID" value="SFI89974.1"/>
    <property type="molecule type" value="Genomic_DNA"/>
</dbReference>
<dbReference type="GO" id="GO:0003824">
    <property type="term" value="F:catalytic activity"/>
    <property type="evidence" value="ECO:0007669"/>
    <property type="project" value="InterPro"/>
</dbReference>
<name>A0A1I3LYY3_9RHOB</name>
<dbReference type="Pfam" id="PF03473">
    <property type="entry name" value="MOSC"/>
    <property type="match status" value="1"/>
</dbReference>
<dbReference type="GO" id="GO:0030151">
    <property type="term" value="F:molybdenum ion binding"/>
    <property type="evidence" value="ECO:0007669"/>
    <property type="project" value="InterPro"/>
</dbReference>
<evidence type="ECO:0000259" key="1">
    <source>
        <dbReference type="PROSITE" id="PS51340"/>
    </source>
</evidence>
<reference evidence="2 3" key="1">
    <citation type="submission" date="2016-10" db="EMBL/GenBank/DDBJ databases">
        <authorList>
            <person name="de Groot N.N."/>
        </authorList>
    </citation>
    <scope>NUCLEOTIDE SEQUENCE [LARGE SCALE GENOMIC DNA]</scope>
    <source>
        <strain evidence="2 3">DSM 19073</strain>
    </source>
</reference>
<dbReference type="Gene3D" id="2.40.33.20">
    <property type="entry name" value="PK beta-barrel domain-like"/>
    <property type="match status" value="1"/>
</dbReference>
<dbReference type="GO" id="GO:0030170">
    <property type="term" value="F:pyridoxal phosphate binding"/>
    <property type="evidence" value="ECO:0007669"/>
    <property type="project" value="InterPro"/>
</dbReference>
<dbReference type="STRING" id="390807.SAMN04488095_1680"/>
<dbReference type="Proteomes" id="UP000199110">
    <property type="component" value="Unassembled WGS sequence"/>
</dbReference>
<keyword evidence="3" id="KW-1185">Reference proteome</keyword>
<sequence length="193" mass="20807">MPALKPTDIYGRIDWLGVVPARDLALASRPRESLMLNFDGPEGEDHGGLTRPSCSRVASQYRRGTQIRNTRQLSVVGAEELVEVAKSIGLEAFDPSWIGATMVISGIPDFTHLPPSSRLQIAEGATIVVDMENRPCVLPAPVIEADAPGHGKAFKAAAKGRRGVTAWVEREGAVRIGDVVRLHIPDQRGWQGG</sequence>
<dbReference type="PROSITE" id="PS51340">
    <property type="entry name" value="MOSC"/>
    <property type="match status" value="1"/>
</dbReference>
<dbReference type="SUPFAM" id="SSF50800">
    <property type="entry name" value="PK beta-barrel domain-like"/>
    <property type="match status" value="1"/>
</dbReference>
<accession>A0A1I3LYY3</accession>
<evidence type="ECO:0000313" key="2">
    <source>
        <dbReference type="EMBL" id="SFI89974.1"/>
    </source>
</evidence>
<dbReference type="PANTHER" id="PTHR36930:SF1">
    <property type="entry name" value="MOSC DOMAIN-CONTAINING PROTEIN"/>
    <property type="match status" value="1"/>
</dbReference>
<evidence type="ECO:0000313" key="3">
    <source>
        <dbReference type="Proteomes" id="UP000199110"/>
    </source>
</evidence>
<dbReference type="InterPro" id="IPR011037">
    <property type="entry name" value="Pyrv_Knase-like_insert_dom_sf"/>
</dbReference>